<evidence type="ECO:0000256" key="4">
    <source>
        <dbReference type="SAM" id="MobiDB-lite"/>
    </source>
</evidence>
<evidence type="ECO:0000256" key="2">
    <source>
        <dbReference type="ARBA" id="ARBA00022679"/>
    </source>
</evidence>
<dbReference type="SUPFAM" id="SSF53335">
    <property type="entry name" value="S-adenosyl-L-methionine-dependent methyltransferases"/>
    <property type="match status" value="1"/>
</dbReference>
<dbReference type="PROSITE" id="PS51585">
    <property type="entry name" value="SAM_MT_TPMT"/>
    <property type="match status" value="1"/>
</dbReference>
<keyword evidence="1" id="KW-0489">Methyltransferase</keyword>
<sequence>MRRRLRQWLELWDEQDEAAGQAEAHPALESHPNALSPDGRATSVLVPLCGRGPDLARLAENGMQAVGVECSRRAIAGFASDHGYELSMGDGGGEDVSFTTWYAGPCTIFEGDWFEATPELLGGKFEAAFDHGALAVVEPKRRAVYATVLSAMLRPTARLIVIAPEFDESSCAPELTALGPHSLPLQELRELFPEFDAEVLFEAEVGAPPGGPPGADHPSPSGRKALGRLAAAANLGWVLERAVLLRREAPLYTPRPGQVPLWTPRGV</sequence>
<dbReference type="Proteomes" id="UP001189429">
    <property type="component" value="Unassembled WGS sequence"/>
</dbReference>
<evidence type="ECO:0008006" key="7">
    <source>
        <dbReference type="Google" id="ProtNLM"/>
    </source>
</evidence>
<gene>
    <name evidence="5" type="ORF">PCOR1329_LOCUS17952</name>
</gene>
<dbReference type="InterPro" id="IPR029063">
    <property type="entry name" value="SAM-dependent_MTases_sf"/>
</dbReference>
<dbReference type="InterPro" id="IPR008854">
    <property type="entry name" value="TPMT"/>
</dbReference>
<keyword evidence="2" id="KW-0808">Transferase</keyword>
<evidence type="ECO:0000313" key="5">
    <source>
        <dbReference type="EMBL" id="CAK0814306.1"/>
    </source>
</evidence>
<keyword evidence="3" id="KW-0949">S-adenosyl-L-methionine</keyword>
<comment type="caution">
    <text evidence="5">The sequence shown here is derived from an EMBL/GenBank/DDBJ whole genome shotgun (WGS) entry which is preliminary data.</text>
</comment>
<organism evidence="5 6">
    <name type="scientific">Prorocentrum cordatum</name>
    <dbReference type="NCBI Taxonomy" id="2364126"/>
    <lineage>
        <taxon>Eukaryota</taxon>
        <taxon>Sar</taxon>
        <taxon>Alveolata</taxon>
        <taxon>Dinophyceae</taxon>
        <taxon>Prorocentrales</taxon>
        <taxon>Prorocentraceae</taxon>
        <taxon>Prorocentrum</taxon>
    </lineage>
</organism>
<evidence type="ECO:0000313" key="6">
    <source>
        <dbReference type="Proteomes" id="UP001189429"/>
    </source>
</evidence>
<reference evidence="5" key="1">
    <citation type="submission" date="2023-10" db="EMBL/GenBank/DDBJ databases">
        <authorList>
            <person name="Chen Y."/>
            <person name="Shah S."/>
            <person name="Dougan E. K."/>
            <person name="Thang M."/>
            <person name="Chan C."/>
        </authorList>
    </citation>
    <scope>NUCLEOTIDE SEQUENCE [LARGE SCALE GENOMIC DNA]</scope>
</reference>
<dbReference type="Gene3D" id="3.40.50.150">
    <property type="entry name" value="Vaccinia Virus protein VP39"/>
    <property type="match status" value="1"/>
</dbReference>
<dbReference type="EMBL" id="CAUYUJ010005603">
    <property type="protein sequence ID" value="CAK0814306.1"/>
    <property type="molecule type" value="Genomic_DNA"/>
</dbReference>
<protein>
    <recommendedName>
        <fullName evidence="7">Thiopurine S-methyltransferase</fullName>
    </recommendedName>
</protein>
<evidence type="ECO:0000256" key="1">
    <source>
        <dbReference type="ARBA" id="ARBA00022603"/>
    </source>
</evidence>
<feature type="region of interest" description="Disordered" evidence="4">
    <location>
        <begin position="19"/>
        <end position="38"/>
    </location>
</feature>
<dbReference type="PANTHER" id="PTHR10259:SF11">
    <property type="entry name" value="THIOPURINE S-METHYLTRANSFERASE"/>
    <property type="match status" value="1"/>
</dbReference>
<evidence type="ECO:0000256" key="3">
    <source>
        <dbReference type="ARBA" id="ARBA00022691"/>
    </source>
</evidence>
<name>A0ABN9R651_9DINO</name>
<dbReference type="PANTHER" id="PTHR10259">
    <property type="entry name" value="THIOPURINE S-METHYLTRANSFERASE"/>
    <property type="match status" value="1"/>
</dbReference>
<proteinExistence type="predicted"/>
<keyword evidence="6" id="KW-1185">Reference proteome</keyword>
<accession>A0ABN9R651</accession>
<dbReference type="Pfam" id="PF05724">
    <property type="entry name" value="TPMT"/>
    <property type="match status" value="1"/>
</dbReference>